<comment type="caution">
    <text evidence="2">The sequence shown here is derived from an EMBL/GenBank/DDBJ whole genome shotgun (WGS) entry which is preliminary data.</text>
</comment>
<dbReference type="OrthoDB" id="5426872at2759"/>
<evidence type="ECO:0000313" key="2">
    <source>
        <dbReference type="EMBL" id="KAJ4370417.1"/>
    </source>
</evidence>
<feature type="compositionally biased region" description="Basic and acidic residues" evidence="1">
    <location>
        <begin position="195"/>
        <end position="218"/>
    </location>
</feature>
<name>A0A9W8Y861_9PLEO</name>
<organism evidence="2 3">
    <name type="scientific">Neocucurbitaria cava</name>
    <dbReference type="NCBI Taxonomy" id="798079"/>
    <lineage>
        <taxon>Eukaryota</taxon>
        <taxon>Fungi</taxon>
        <taxon>Dikarya</taxon>
        <taxon>Ascomycota</taxon>
        <taxon>Pezizomycotina</taxon>
        <taxon>Dothideomycetes</taxon>
        <taxon>Pleosporomycetidae</taxon>
        <taxon>Pleosporales</taxon>
        <taxon>Pleosporineae</taxon>
        <taxon>Cucurbitariaceae</taxon>
        <taxon>Neocucurbitaria</taxon>
    </lineage>
</organism>
<gene>
    <name evidence="2" type="ORF">N0V83_004935</name>
</gene>
<accession>A0A9W8Y861</accession>
<reference evidence="2" key="1">
    <citation type="submission" date="2022-10" db="EMBL/GenBank/DDBJ databases">
        <title>Tapping the CABI collections for fungal endophytes: first genome assemblies for Collariella, Neodidymelliopsis, Ascochyta clinopodiicola, Didymella pomorum, Didymosphaeria variabile, Neocosmospora piperis and Neocucurbitaria cava.</title>
        <authorList>
            <person name="Hill R."/>
        </authorList>
    </citation>
    <scope>NUCLEOTIDE SEQUENCE</scope>
    <source>
        <strain evidence="2">IMI 356814</strain>
    </source>
</reference>
<protein>
    <submittedName>
        <fullName evidence="2">Uncharacterized protein</fullName>
    </submittedName>
</protein>
<dbReference type="EMBL" id="JAPEUY010000008">
    <property type="protein sequence ID" value="KAJ4370417.1"/>
    <property type="molecule type" value="Genomic_DNA"/>
</dbReference>
<feature type="region of interest" description="Disordered" evidence="1">
    <location>
        <begin position="148"/>
        <end position="218"/>
    </location>
</feature>
<sequence length="218" mass="24155">MSLEARPPNRHISSTPTSLTSASRLLETYLANSERHPHLHPDALITPNGVTFSSHGGPTGGVVMHNLRRVAAGFRGEYLEPERTPQPEEDQDAVFEDLDSWVKSGEHTMSGEGGKKSNPSKDDEWQDMAEYEREEGVVEVGEIGTRTTFVQEGSQEPDVQVTGVAQDGKRKRGGAGDSEAVGKLSKEARKKAKKEKNQQWKRENEKKRAEHKRAENGE</sequence>
<evidence type="ECO:0000313" key="3">
    <source>
        <dbReference type="Proteomes" id="UP001140560"/>
    </source>
</evidence>
<evidence type="ECO:0000256" key="1">
    <source>
        <dbReference type="SAM" id="MobiDB-lite"/>
    </source>
</evidence>
<keyword evidence="3" id="KW-1185">Reference proteome</keyword>
<proteinExistence type="predicted"/>
<feature type="region of interest" description="Disordered" evidence="1">
    <location>
        <begin position="104"/>
        <end position="135"/>
    </location>
</feature>
<feature type="compositionally biased region" description="Basic and acidic residues" evidence="1">
    <location>
        <begin position="113"/>
        <end position="123"/>
    </location>
</feature>
<dbReference type="AlphaFoldDB" id="A0A9W8Y861"/>
<dbReference type="Proteomes" id="UP001140560">
    <property type="component" value="Unassembled WGS sequence"/>
</dbReference>